<sequence length="988" mass="107224">MDETMDEDDTPAVPPPPPEVRFAVLGTLRVWRDGTELHAGPPQQQALLAVLLAGAGRTMSLSQLIGLLWGGTEPASATNVIRRYAGSLRRMIQPDLPRMASGRWLTGGGGGYRIDVDEDSLDLLRFRALYARAREARDEGRIDRAVRLYVEALALWRGPVAAGVSAEVRGHPLFTQLDNERLTVAVEAADLALRHGGAGPVLGSLQTLADQHRLDENLHARLMLALSASGRQAEALDVFHRLRDRLRTELGVEPSPVLGEAQRQVLAMAASPARTRAESEQRDDQQPDQLLDRQPDQPLDQPLQRRPGFLLPRPAQLPAAPADFVGREAEVDSLLRQLTAGERTPPASPTMIISAIGGMAGVGKTTLAIHLAHRVADRYPDGQLYVDLRGFDLNGSAMTPAEAIRGFLENLGVSPQQIPDGLDAQAALYRSFLADRRMLVLLDNARDAEQVRPLLPGSAGCLVLITSRNQLSSLVAAHGAHPLALDVMSTESARESLVRRLGAGRVDAEPEAAETIISLCGRLPLALSVITARALMNPRLPLGAMAGQLLEAKGSLDAFEGADRATDIRAVFGWSYRTLSDDTARLFRLLSLHPGATFDVRSAAALDGLTLRRTRPSLAELVRAHLVAEEAGGRHRLHDLLRAYGREAADSYDTADARDAAHDRLFRHYVQTAHAALRLLDPAHLVTVPAGIGPPATAGPAGVDAAVRWFQEERLTLTAVVRQAVQDGRPHDAWRLARLLDSMYERVGHWHDWADLQLTALAAAQQSGEPLGVAHAHAGLGRAHSLLRRYESAEEHLSQALVLFEALGDRTGQAHCLRQLGWLMTRTERDVLAIEHTRRALDLYRAAGHLSAQADSLNALAWYQASLGAYDDAVASAVRSLLLYRRMAAGGGSGHGNTWDTLAFAHHHLGNLRRAVRCYERAVRLLRAGGDRYNEAGSLSRLGDTLALAGAVEDARARWRQAVEILTPIDPDWAAEIQEKLSATVNAS</sequence>
<dbReference type="EMBL" id="JAGPYQ010000002">
    <property type="protein sequence ID" value="MBQ0853915.1"/>
    <property type="molecule type" value="Genomic_DNA"/>
</dbReference>
<dbReference type="InterPro" id="IPR027417">
    <property type="entry name" value="P-loop_NTPase"/>
</dbReference>
<feature type="DNA-binding region" description="OmpR/PhoB-type" evidence="6">
    <location>
        <begin position="8"/>
        <end position="116"/>
    </location>
</feature>
<dbReference type="Pfam" id="PF03704">
    <property type="entry name" value="BTAD"/>
    <property type="match status" value="1"/>
</dbReference>
<comment type="similarity">
    <text evidence="1">Belongs to the AfsR/DnrI/RedD regulatory family.</text>
</comment>
<dbReference type="GO" id="GO:0006355">
    <property type="term" value="P:regulation of DNA-templated transcription"/>
    <property type="evidence" value="ECO:0007669"/>
    <property type="project" value="InterPro"/>
</dbReference>
<dbReference type="Proteomes" id="UP000677413">
    <property type="component" value="Unassembled WGS sequence"/>
</dbReference>
<dbReference type="Pfam" id="PF13424">
    <property type="entry name" value="TPR_12"/>
    <property type="match status" value="2"/>
</dbReference>
<dbReference type="InterPro" id="IPR001867">
    <property type="entry name" value="OmpR/PhoB-type_DNA-bd"/>
</dbReference>
<keyword evidence="4 6" id="KW-0238">DNA-binding</keyword>
<keyword evidence="5" id="KW-0804">Transcription</keyword>
<evidence type="ECO:0000256" key="5">
    <source>
        <dbReference type="ARBA" id="ARBA00023163"/>
    </source>
</evidence>
<gene>
    <name evidence="9" type="ORF">J8N05_37755</name>
</gene>
<feature type="compositionally biased region" description="Low complexity" evidence="7">
    <location>
        <begin position="296"/>
        <end position="312"/>
    </location>
</feature>
<dbReference type="GO" id="GO:0003677">
    <property type="term" value="F:DNA binding"/>
    <property type="evidence" value="ECO:0007669"/>
    <property type="project" value="UniProtKB-UniRule"/>
</dbReference>
<organism evidence="9 10">
    <name type="scientific">Streptomyces liliiviolaceus</name>
    <dbReference type="NCBI Taxonomy" id="2823109"/>
    <lineage>
        <taxon>Bacteria</taxon>
        <taxon>Bacillati</taxon>
        <taxon>Actinomycetota</taxon>
        <taxon>Actinomycetes</taxon>
        <taxon>Kitasatosporales</taxon>
        <taxon>Streptomycetaceae</taxon>
        <taxon>Streptomyces</taxon>
    </lineage>
</organism>
<dbReference type="SUPFAM" id="SSF52540">
    <property type="entry name" value="P-loop containing nucleoside triphosphate hydrolases"/>
    <property type="match status" value="1"/>
</dbReference>
<evidence type="ECO:0000256" key="4">
    <source>
        <dbReference type="ARBA" id="ARBA00023125"/>
    </source>
</evidence>
<comment type="caution">
    <text evidence="9">The sequence shown here is derived from an EMBL/GenBank/DDBJ whole genome shotgun (WGS) entry which is preliminary data.</text>
</comment>
<dbReference type="InterPro" id="IPR016032">
    <property type="entry name" value="Sig_transdc_resp-reg_C-effctor"/>
</dbReference>
<evidence type="ECO:0000313" key="9">
    <source>
        <dbReference type="EMBL" id="MBQ0853915.1"/>
    </source>
</evidence>
<dbReference type="CDD" id="cd15831">
    <property type="entry name" value="BTAD"/>
    <property type="match status" value="1"/>
</dbReference>
<keyword evidence="10" id="KW-1185">Reference proteome</keyword>
<name>A0A941B7U6_9ACTN</name>
<evidence type="ECO:0000256" key="6">
    <source>
        <dbReference type="PROSITE-ProRule" id="PRU01091"/>
    </source>
</evidence>
<dbReference type="GO" id="GO:0000160">
    <property type="term" value="P:phosphorelay signal transduction system"/>
    <property type="evidence" value="ECO:0007669"/>
    <property type="project" value="UniProtKB-KW"/>
</dbReference>
<feature type="compositionally biased region" description="Basic and acidic residues" evidence="7">
    <location>
        <begin position="275"/>
        <end position="295"/>
    </location>
</feature>
<dbReference type="AlphaFoldDB" id="A0A941B7U6"/>
<dbReference type="InterPro" id="IPR002182">
    <property type="entry name" value="NB-ARC"/>
</dbReference>
<keyword evidence="3" id="KW-0805">Transcription regulation</keyword>
<protein>
    <submittedName>
        <fullName evidence="9">Tetratricopeptide repeat protein</fullName>
    </submittedName>
</protein>
<dbReference type="SMART" id="SM01043">
    <property type="entry name" value="BTAD"/>
    <property type="match status" value="1"/>
</dbReference>
<dbReference type="Gene3D" id="3.40.50.300">
    <property type="entry name" value="P-loop containing nucleotide triphosphate hydrolases"/>
    <property type="match status" value="1"/>
</dbReference>
<reference evidence="9 10" key="1">
    <citation type="submission" date="2021-04" db="EMBL/GenBank/DDBJ databases">
        <authorList>
            <person name="Tang X."/>
            <person name="Zhou X."/>
            <person name="Chen X."/>
            <person name="Cernava T."/>
            <person name="Zhang C."/>
        </authorList>
    </citation>
    <scope>NUCLEOTIDE SEQUENCE [LARGE SCALE GENOMIC DNA]</scope>
    <source>
        <strain evidence="9 10">BH-SS-21</strain>
    </source>
</reference>
<dbReference type="InterPro" id="IPR051677">
    <property type="entry name" value="AfsR-DnrI-RedD_regulator"/>
</dbReference>
<dbReference type="InterPro" id="IPR036388">
    <property type="entry name" value="WH-like_DNA-bd_sf"/>
</dbReference>
<dbReference type="InterPro" id="IPR011990">
    <property type="entry name" value="TPR-like_helical_dom_sf"/>
</dbReference>
<accession>A0A941B7U6</accession>
<evidence type="ECO:0000259" key="8">
    <source>
        <dbReference type="PROSITE" id="PS51755"/>
    </source>
</evidence>
<dbReference type="RefSeq" id="WP_210891247.1">
    <property type="nucleotide sequence ID" value="NZ_JAGPYQ010000002.1"/>
</dbReference>
<dbReference type="Gene3D" id="1.10.10.10">
    <property type="entry name" value="Winged helix-like DNA-binding domain superfamily/Winged helix DNA-binding domain"/>
    <property type="match status" value="1"/>
</dbReference>
<evidence type="ECO:0000256" key="3">
    <source>
        <dbReference type="ARBA" id="ARBA00023015"/>
    </source>
</evidence>
<dbReference type="InterPro" id="IPR005158">
    <property type="entry name" value="BTAD"/>
</dbReference>
<evidence type="ECO:0000256" key="7">
    <source>
        <dbReference type="SAM" id="MobiDB-lite"/>
    </source>
</evidence>
<dbReference type="InterPro" id="IPR019734">
    <property type="entry name" value="TPR_rpt"/>
</dbReference>
<dbReference type="SUPFAM" id="SSF46894">
    <property type="entry name" value="C-terminal effector domain of the bipartite response regulators"/>
    <property type="match status" value="1"/>
</dbReference>
<evidence type="ECO:0000256" key="1">
    <source>
        <dbReference type="ARBA" id="ARBA00005820"/>
    </source>
</evidence>
<dbReference type="PROSITE" id="PS51755">
    <property type="entry name" value="OMPR_PHOB"/>
    <property type="match status" value="1"/>
</dbReference>
<dbReference type="Pfam" id="PF00931">
    <property type="entry name" value="NB-ARC"/>
    <property type="match status" value="1"/>
</dbReference>
<dbReference type="PRINTS" id="PR00364">
    <property type="entry name" value="DISEASERSIST"/>
</dbReference>
<evidence type="ECO:0000256" key="2">
    <source>
        <dbReference type="ARBA" id="ARBA00023012"/>
    </source>
</evidence>
<proteinExistence type="inferred from homology"/>
<dbReference type="GO" id="GO:0043531">
    <property type="term" value="F:ADP binding"/>
    <property type="evidence" value="ECO:0007669"/>
    <property type="project" value="InterPro"/>
</dbReference>
<dbReference type="PANTHER" id="PTHR35807:SF1">
    <property type="entry name" value="TRANSCRIPTIONAL REGULATOR REDD"/>
    <property type="match status" value="1"/>
</dbReference>
<feature type="domain" description="OmpR/PhoB-type" evidence="8">
    <location>
        <begin position="8"/>
        <end position="116"/>
    </location>
</feature>
<dbReference type="SMART" id="SM00028">
    <property type="entry name" value="TPR"/>
    <property type="match status" value="6"/>
</dbReference>
<feature type="region of interest" description="Disordered" evidence="7">
    <location>
        <begin position="265"/>
        <end position="312"/>
    </location>
</feature>
<dbReference type="PANTHER" id="PTHR35807">
    <property type="entry name" value="TRANSCRIPTIONAL REGULATOR REDD-RELATED"/>
    <property type="match status" value="1"/>
</dbReference>
<dbReference type="SMART" id="SM00862">
    <property type="entry name" value="Trans_reg_C"/>
    <property type="match status" value="1"/>
</dbReference>
<evidence type="ECO:0000313" key="10">
    <source>
        <dbReference type="Proteomes" id="UP000677413"/>
    </source>
</evidence>
<keyword evidence="2" id="KW-0902">Two-component regulatory system</keyword>
<dbReference type="Gene3D" id="1.25.40.10">
    <property type="entry name" value="Tetratricopeptide repeat domain"/>
    <property type="match status" value="3"/>
</dbReference>
<dbReference type="SUPFAM" id="SSF48452">
    <property type="entry name" value="TPR-like"/>
    <property type="match status" value="3"/>
</dbReference>